<name>B0N8L5_9FIRM</name>
<dbReference type="HOGENOM" id="CLU_3098687_0_0_9"/>
<protein>
    <submittedName>
        <fullName evidence="1">Uncharacterized protein</fullName>
    </submittedName>
</protein>
<accession>B0N8L5</accession>
<sequence length="51" mass="5791">MANKENALIVKHKDKNTVLQLDGDYEVVGFIPTTETRICVILSRKEVTEDD</sequence>
<dbReference type="EMBL" id="ABFX02000008">
    <property type="protein sequence ID" value="EDS18153.1"/>
    <property type="molecule type" value="Genomic_DNA"/>
</dbReference>
<dbReference type="Proteomes" id="UP000005798">
    <property type="component" value="Unassembled WGS sequence"/>
</dbReference>
<organism evidence="1 2">
    <name type="scientific">Thomasclavelia ramosa DSM 1402</name>
    <dbReference type="NCBI Taxonomy" id="445974"/>
    <lineage>
        <taxon>Bacteria</taxon>
        <taxon>Bacillati</taxon>
        <taxon>Bacillota</taxon>
        <taxon>Erysipelotrichia</taxon>
        <taxon>Erysipelotrichales</taxon>
        <taxon>Coprobacillaceae</taxon>
        <taxon>Thomasclavelia</taxon>
    </lineage>
</organism>
<reference evidence="1" key="1">
    <citation type="submission" date="2007-11" db="EMBL/GenBank/DDBJ databases">
        <authorList>
            <person name="Fulton L."/>
            <person name="Clifton S."/>
            <person name="Fulton B."/>
            <person name="Xu J."/>
            <person name="Minx P."/>
            <person name="Pepin K.H."/>
            <person name="Johnson M."/>
            <person name="Thiruvilangam P."/>
            <person name="Bhonagiri V."/>
            <person name="Nash W.E."/>
            <person name="Mardis E.R."/>
            <person name="Wilson R.K."/>
        </authorList>
    </citation>
    <scope>NUCLEOTIDE SEQUENCE [LARGE SCALE GENOMIC DNA]</scope>
    <source>
        <strain evidence="1">DSM 1402</strain>
    </source>
</reference>
<keyword evidence="2" id="KW-1185">Reference proteome</keyword>
<dbReference type="RefSeq" id="WP_003539147.1">
    <property type="nucleotide sequence ID" value="NZ_CP036346.1"/>
</dbReference>
<gene>
    <name evidence="1" type="ORF">CLORAM_02949</name>
</gene>
<evidence type="ECO:0000313" key="1">
    <source>
        <dbReference type="EMBL" id="EDS18153.1"/>
    </source>
</evidence>
<proteinExistence type="predicted"/>
<evidence type="ECO:0000313" key="2">
    <source>
        <dbReference type="Proteomes" id="UP000005798"/>
    </source>
</evidence>
<reference evidence="1" key="2">
    <citation type="submission" date="2014-06" db="EMBL/GenBank/DDBJ databases">
        <title>Draft genome sequence of Clostridium ramosum(DSM 1402).</title>
        <authorList>
            <person name="Sudarsanam P."/>
            <person name="Ley R."/>
            <person name="Guruge J."/>
            <person name="Turnbaugh P.J."/>
            <person name="Mahowald M."/>
            <person name="Liep D."/>
            <person name="Gordon J."/>
        </authorList>
    </citation>
    <scope>NUCLEOTIDE SEQUENCE</scope>
    <source>
        <strain evidence="1">DSM 1402</strain>
    </source>
</reference>
<comment type="caution">
    <text evidence="1">The sequence shown here is derived from an EMBL/GenBank/DDBJ whole genome shotgun (WGS) entry which is preliminary data.</text>
</comment>
<dbReference type="AlphaFoldDB" id="B0N8L5"/>